<dbReference type="SUPFAM" id="SSF52540">
    <property type="entry name" value="P-loop containing nucleoside triphosphate hydrolases"/>
    <property type="match status" value="1"/>
</dbReference>
<feature type="domain" description="Response regulatory" evidence="7">
    <location>
        <begin position="9"/>
        <end position="123"/>
    </location>
</feature>
<dbReference type="PROSITE" id="PS00676">
    <property type="entry name" value="SIGMA54_INTERACT_2"/>
    <property type="match status" value="1"/>
</dbReference>
<dbReference type="InterPro" id="IPR001789">
    <property type="entry name" value="Sig_transdc_resp-reg_receiver"/>
</dbReference>
<dbReference type="PANTHER" id="PTHR32071">
    <property type="entry name" value="TRANSCRIPTIONAL REGULATORY PROTEIN"/>
    <property type="match status" value="1"/>
</dbReference>
<dbReference type="Proteomes" id="UP001580928">
    <property type="component" value="Unassembled WGS sequence"/>
</dbReference>
<dbReference type="Gene3D" id="1.10.10.60">
    <property type="entry name" value="Homeodomain-like"/>
    <property type="match status" value="1"/>
</dbReference>
<dbReference type="Pfam" id="PF25601">
    <property type="entry name" value="AAA_lid_14"/>
    <property type="match status" value="1"/>
</dbReference>
<dbReference type="SMART" id="SM00448">
    <property type="entry name" value="REC"/>
    <property type="match status" value="1"/>
</dbReference>
<dbReference type="Gene3D" id="3.40.50.300">
    <property type="entry name" value="P-loop containing nucleotide triphosphate hydrolases"/>
    <property type="match status" value="1"/>
</dbReference>
<dbReference type="CDD" id="cd00009">
    <property type="entry name" value="AAA"/>
    <property type="match status" value="1"/>
</dbReference>
<dbReference type="InterPro" id="IPR011006">
    <property type="entry name" value="CheY-like_superfamily"/>
</dbReference>
<feature type="region of interest" description="Disordered" evidence="5">
    <location>
        <begin position="393"/>
        <end position="414"/>
    </location>
</feature>
<reference evidence="8 9" key="1">
    <citation type="submission" date="2024-04" db="EMBL/GenBank/DDBJ databases">
        <title>Albibacterium profundi sp. nov., isolated from sediment of the Challenger Deep of Mariana Trench.</title>
        <authorList>
            <person name="Wang Y."/>
        </authorList>
    </citation>
    <scope>NUCLEOTIDE SEQUENCE [LARGE SCALE GENOMIC DNA]</scope>
    <source>
        <strain evidence="8 9">RHL897</strain>
    </source>
</reference>
<proteinExistence type="predicted"/>
<evidence type="ECO:0000256" key="3">
    <source>
        <dbReference type="ARBA" id="ARBA00022840"/>
    </source>
</evidence>
<dbReference type="EMBL" id="JBBVGT010000003">
    <property type="protein sequence ID" value="MFB5946636.1"/>
    <property type="molecule type" value="Genomic_DNA"/>
</dbReference>
<dbReference type="InterPro" id="IPR025943">
    <property type="entry name" value="Sigma_54_int_dom_ATP-bd_2"/>
</dbReference>
<dbReference type="PANTHER" id="PTHR32071:SF17">
    <property type="entry name" value="TRANSCRIPTIONAL REGULATOR (NTRC FAMILY)"/>
    <property type="match status" value="1"/>
</dbReference>
<evidence type="ECO:0000313" key="9">
    <source>
        <dbReference type="Proteomes" id="UP001580928"/>
    </source>
</evidence>
<keyword evidence="9" id="KW-1185">Reference proteome</keyword>
<gene>
    <name evidence="8" type="ORF">WKR92_12440</name>
</gene>
<evidence type="ECO:0000256" key="4">
    <source>
        <dbReference type="PROSITE-ProRule" id="PRU00169"/>
    </source>
</evidence>
<dbReference type="Pfam" id="PF00158">
    <property type="entry name" value="Sigma54_activat"/>
    <property type="match status" value="1"/>
</dbReference>
<dbReference type="SMART" id="SM00382">
    <property type="entry name" value="AAA"/>
    <property type="match status" value="1"/>
</dbReference>
<keyword evidence="3" id="KW-0067">ATP-binding</keyword>
<dbReference type="SUPFAM" id="SSF46689">
    <property type="entry name" value="Homeodomain-like"/>
    <property type="match status" value="1"/>
</dbReference>
<keyword evidence="2" id="KW-0547">Nucleotide-binding</keyword>
<feature type="domain" description="Sigma-54 factor interaction" evidence="6">
    <location>
        <begin position="145"/>
        <end position="374"/>
    </location>
</feature>
<dbReference type="PROSITE" id="PS50045">
    <property type="entry name" value="SIGMA54_INTERACT_4"/>
    <property type="match status" value="1"/>
</dbReference>
<sequence length="477" mass="53677">MPSKKNSTKILIIDDERAIRSTLREILEYENYVVIDVDNGIDGLEIIKKDTINLVLCDIKMSRMDGMEVLSDALKIKPDLPFIMISGHGTVETAVEASKKGAFDFISKPPDLNRLLITVRNALERSTLVTETKVLKRKASKTREILGDSEPITRIKETIERVAPTDARVLITGANGSGKELVARWLHEKSNRANAPLIEVNCAAIPSELIESELFGHEKGSFTSAVKQRIGKFEQADNGTLFLDEIGDMSLSAQAKVLRALQENKITRVGGEKEIEVNVRVIAATNKDLLAEIENNTFRMDLYHRLSVILIHVPPLIERSDDIPIIAKEFCAEICAEYGMPEKKFEPAAINALKTMPWTGNIRELRNMVERLIILSDKVITHKDIVTYANPAAISSSNGHNGNNRAEESQNGHPVSAELDYDRFESFQDYKDQTEKNFIKYKLEKNSWNVSKTADDIEIQRSHLYSKIEKYGLKRES</sequence>
<dbReference type="Gene3D" id="1.10.8.60">
    <property type="match status" value="1"/>
</dbReference>
<dbReference type="RefSeq" id="WP_375558165.1">
    <property type="nucleotide sequence ID" value="NZ_JBBVGT010000003.1"/>
</dbReference>
<dbReference type="InterPro" id="IPR027417">
    <property type="entry name" value="P-loop_NTPase"/>
</dbReference>
<feature type="modified residue" description="4-aspartylphosphate" evidence="4">
    <location>
        <position position="58"/>
    </location>
</feature>
<dbReference type="Pfam" id="PF00072">
    <property type="entry name" value="Response_reg"/>
    <property type="match status" value="1"/>
</dbReference>
<name>A0ABV5CGD8_9SPHI</name>
<feature type="compositionally biased region" description="Polar residues" evidence="5">
    <location>
        <begin position="393"/>
        <end position="404"/>
    </location>
</feature>
<dbReference type="InterPro" id="IPR009057">
    <property type="entry name" value="Homeodomain-like_sf"/>
</dbReference>
<evidence type="ECO:0000256" key="5">
    <source>
        <dbReference type="SAM" id="MobiDB-lite"/>
    </source>
</evidence>
<dbReference type="PROSITE" id="PS50110">
    <property type="entry name" value="RESPONSE_REGULATORY"/>
    <property type="match status" value="1"/>
</dbReference>
<keyword evidence="1 4" id="KW-0597">Phosphoprotein</keyword>
<dbReference type="Gene3D" id="3.40.50.2300">
    <property type="match status" value="1"/>
</dbReference>
<dbReference type="InterPro" id="IPR003593">
    <property type="entry name" value="AAA+_ATPase"/>
</dbReference>
<evidence type="ECO:0000259" key="6">
    <source>
        <dbReference type="PROSITE" id="PS50045"/>
    </source>
</evidence>
<evidence type="ECO:0000313" key="8">
    <source>
        <dbReference type="EMBL" id="MFB5946636.1"/>
    </source>
</evidence>
<dbReference type="InterPro" id="IPR002078">
    <property type="entry name" value="Sigma_54_int"/>
</dbReference>
<evidence type="ECO:0000256" key="1">
    <source>
        <dbReference type="ARBA" id="ARBA00022553"/>
    </source>
</evidence>
<protein>
    <submittedName>
        <fullName evidence="8">Sigma-54 dependent transcriptional regulator</fullName>
    </submittedName>
</protein>
<evidence type="ECO:0000259" key="7">
    <source>
        <dbReference type="PROSITE" id="PS50110"/>
    </source>
</evidence>
<accession>A0ABV5CGD8</accession>
<evidence type="ECO:0000256" key="2">
    <source>
        <dbReference type="ARBA" id="ARBA00022741"/>
    </source>
</evidence>
<organism evidence="8 9">
    <name type="scientific">Albibacterium profundi</name>
    <dbReference type="NCBI Taxonomy" id="3134906"/>
    <lineage>
        <taxon>Bacteria</taxon>
        <taxon>Pseudomonadati</taxon>
        <taxon>Bacteroidota</taxon>
        <taxon>Sphingobacteriia</taxon>
        <taxon>Sphingobacteriales</taxon>
        <taxon>Sphingobacteriaceae</taxon>
        <taxon>Albibacterium</taxon>
    </lineage>
</organism>
<dbReference type="InterPro" id="IPR058031">
    <property type="entry name" value="AAA_lid_NorR"/>
</dbReference>
<dbReference type="SUPFAM" id="SSF52172">
    <property type="entry name" value="CheY-like"/>
    <property type="match status" value="1"/>
</dbReference>
<comment type="caution">
    <text evidence="8">The sequence shown here is derived from an EMBL/GenBank/DDBJ whole genome shotgun (WGS) entry which is preliminary data.</text>
</comment>